<feature type="region of interest" description="Disordered" evidence="8">
    <location>
        <begin position="182"/>
        <end position="218"/>
    </location>
</feature>
<dbReference type="PROSITE" id="PS00108">
    <property type="entry name" value="PROTEIN_KINASE_ST"/>
    <property type="match status" value="1"/>
</dbReference>
<keyword evidence="2" id="KW-0723">Serine/threonine-protein kinase</keyword>
<organism evidence="10 11">
    <name type="scientific">Lipomyces tetrasporus</name>
    <dbReference type="NCBI Taxonomy" id="54092"/>
    <lineage>
        <taxon>Eukaryota</taxon>
        <taxon>Fungi</taxon>
        <taxon>Dikarya</taxon>
        <taxon>Ascomycota</taxon>
        <taxon>Saccharomycotina</taxon>
        <taxon>Lipomycetes</taxon>
        <taxon>Lipomycetales</taxon>
        <taxon>Lipomycetaceae</taxon>
        <taxon>Lipomyces</taxon>
    </lineage>
</organism>
<feature type="compositionally biased region" description="Polar residues" evidence="8">
    <location>
        <begin position="205"/>
        <end position="215"/>
    </location>
</feature>
<dbReference type="InterPro" id="IPR008271">
    <property type="entry name" value="Ser/Thr_kinase_AS"/>
</dbReference>
<evidence type="ECO:0000256" key="1">
    <source>
        <dbReference type="ARBA" id="ARBA00008867"/>
    </source>
</evidence>
<feature type="region of interest" description="Disordered" evidence="8">
    <location>
        <begin position="121"/>
        <end position="163"/>
    </location>
</feature>
<dbReference type="PANTHER" id="PTHR24058:SF22">
    <property type="entry name" value="DUAL SPECIFICITY TYROSINE-PHOSPHORYLATION-REGULATED KINASE 4"/>
    <property type="match status" value="1"/>
</dbReference>
<feature type="region of interest" description="Disordered" evidence="8">
    <location>
        <begin position="249"/>
        <end position="343"/>
    </location>
</feature>
<feature type="compositionally biased region" description="Low complexity" evidence="8">
    <location>
        <begin position="1322"/>
        <end position="1334"/>
    </location>
</feature>
<dbReference type="InterPro" id="IPR050494">
    <property type="entry name" value="Ser_Thr_dual-spec_kinase"/>
</dbReference>
<feature type="compositionally biased region" description="Low complexity" evidence="8">
    <location>
        <begin position="570"/>
        <end position="586"/>
    </location>
</feature>
<keyword evidence="3" id="KW-0808">Transferase</keyword>
<dbReference type="PROSITE" id="PS00107">
    <property type="entry name" value="PROTEIN_KINASE_ATP"/>
    <property type="match status" value="1"/>
</dbReference>
<evidence type="ECO:0000256" key="4">
    <source>
        <dbReference type="ARBA" id="ARBA00022741"/>
    </source>
</evidence>
<dbReference type="GeneID" id="80881037"/>
<feature type="domain" description="Protein kinase" evidence="9">
    <location>
        <begin position="860"/>
        <end position="1156"/>
    </location>
</feature>
<evidence type="ECO:0000259" key="9">
    <source>
        <dbReference type="PROSITE" id="PS50011"/>
    </source>
</evidence>
<feature type="compositionally biased region" description="Basic and acidic residues" evidence="8">
    <location>
        <begin position="397"/>
        <end position="408"/>
    </location>
</feature>
<evidence type="ECO:0000256" key="2">
    <source>
        <dbReference type="ARBA" id="ARBA00022527"/>
    </source>
</evidence>
<dbReference type="Gene3D" id="1.10.510.10">
    <property type="entry name" value="Transferase(Phosphotransferase) domain 1"/>
    <property type="match status" value="1"/>
</dbReference>
<feature type="region of interest" description="Disordered" evidence="8">
    <location>
        <begin position="1321"/>
        <end position="1355"/>
    </location>
</feature>
<feature type="compositionally biased region" description="Low complexity" evidence="8">
    <location>
        <begin position="129"/>
        <end position="140"/>
    </location>
</feature>
<reference evidence="10" key="1">
    <citation type="submission" date="2023-03" db="EMBL/GenBank/DDBJ databases">
        <title>Near-Complete genome sequence of Lipomyces tetrasporous NRRL Y-64009, an oleaginous yeast capable of growing on lignocellulosic hydrolysates.</title>
        <authorList>
            <consortium name="Lawrence Berkeley National Laboratory"/>
            <person name="Jagtap S.S."/>
            <person name="Liu J.-J."/>
            <person name="Walukiewicz H.E."/>
            <person name="Pangilinan J."/>
            <person name="Lipzen A."/>
            <person name="Ahrendt S."/>
            <person name="Koriabine M."/>
            <person name="Cobaugh K."/>
            <person name="Salamov A."/>
            <person name="Yoshinaga Y."/>
            <person name="Ng V."/>
            <person name="Daum C."/>
            <person name="Grigoriev I.V."/>
            <person name="Slininger P.J."/>
            <person name="Dien B.S."/>
            <person name="Jin Y.-S."/>
            <person name="Rao C.V."/>
        </authorList>
    </citation>
    <scope>NUCLEOTIDE SEQUENCE</scope>
    <source>
        <strain evidence="10">NRRL Y-64009</strain>
    </source>
</reference>
<keyword evidence="5" id="KW-0418">Kinase</keyword>
<dbReference type="GO" id="GO:0005856">
    <property type="term" value="C:cytoskeleton"/>
    <property type="evidence" value="ECO:0007669"/>
    <property type="project" value="TreeGrafter"/>
</dbReference>
<dbReference type="SMART" id="SM00220">
    <property type="entry name" value="S_TKc"/>
    <property type="match status" value="1"/>
</dbReference>
<feature type="compositionally biased region" description="Polar residues" evidence="8">
    <location>
        <begin position="423"/>
        <end position="435"/>
    </location>
</feature>
<dbReference type="GO" id="GO:0004674">
    <property type="term" value="F:protein serine/threonine kinase activity"/>
    <property type="evidence" value="ECO:0007669"/>
    <property type="project" value="UniProtKB-KW"/>
</dbReference>
<keyword evidence="6 7" id="KW-0067">ATP-binding</keyword>
<protein>
    <recommendedName>
        <fullName evidence="9">Protein kinase domain-containing protein</fullName>
    </recommendedName>
</protein>
<evidence type="ECO:0000256" key="3">
    <source>
        <dbReference type="ARBA" id="ARBA00022679"/>
    </source>
</evidence>
<feature type="region of interest" description="Disordered" evidence="8">
    <location>
        <begin position="1"/>
        <end position="25"/>
    </location>
</feature>
<gene>
    <name evidence="10" type="ORF">POJ06DRAFT_236006</name>
</gene>
<accession>A0AAD7QXG4</accession>
<feature type="compositionally biased region" description="Polar residues" evidence="8">
    <location>
        <begin position="249"/>
        <end position="272"/>
    </location>
</feature>
<evidence type="ECO:0000256" key="7">
    <source>
        <dbReference type="PROSITE-ProRule" id="PRU10141"/>
    </source>
</evidence>
<evidence type="ECO:0000313" key="10">
    <source>
        <dbReference type="EMBL" id="KAJ8103066.1"/>
    </source>
</evidence>
<keyword evidence="11" id="KW-1185">Reference proteome</keyword>
<evidence type="ECO:0000256" key="6">
    <source>
        <dbReference type="ARBA" id="ARBA00022840"/>
    </source>
</evidence>
<feature type="compositionally biased region" description="Polar residues" evidence="8">
    <location>
        <begin position="1243"/>
        <end position="1264"/>
    </location>
</feature>
<dbReference type="SUPFAM" id="SSF56112">
    <property type="entry name" value="Protein kinase-like (PK-like)"/>
    <property type="match status" value="1"/>
</dbReference>
<dbReference type="GO" id="GO:0005737">
    <property type="term" value="C:cytoplasm"/>
    <property type="evidence" value="ECO:0007669"/>
    <property type="project" value="TreeGrafter"/>
</dbReference>
<feature type="region of interest" description="Disordered" evidence="8">
    <location>
        <begin position="564"/>
        <end position="586"/>
    </location>
</feature>
<dbReference type="PROSITE" id="PS50011">
    <property type="entry name" value="PROTEIN_KINASE_DOM"/>
    <property type="match status" value="1"/>
</dbReference>
<comment type="caution">
    <text evidence="10">The sequence shown here is derived from an EMBL/GenBank/DDBJ whole genome shotgun (WGS) entry which is preliminary data.</text>
</comment>
<feature type="region of interest" description="Disordered" evidence="8">
    <location>
        <begin position="610"/>
        <end position="640"/>
    </location>
</feature>
<sequence length="1355" mass="147098">MSGDIPTTEPLISAPSRAELGSKTKGTILKPATNCVTTESNGARVSVRASQVKDSARVAHARVVNSTTTITRVGFGTSSSRAPITPVAKRYSLNLTSTVSSSATNRDTTFTEAEVPATRNSVSRYTKRSVSSTVHTTPTTAEINRRTTGALIPENGIPEGNRSKALLEQSQERIRRARNSLAVRAEQVSASRYPSITSMNSSSSTAPKDNSSTAPKSARKIVPTHFGARNSLAPSDSQNLSLTRLHPTTKSTLSRSISLSPLAPSNSIVNTRTRPRLKVGDGDKNTVKHHFPPPAKPPSRAVQVSRSTEPNTSSYSLRGVPARSSSSWHSNGLGARTVSPTDAHRRKVLSLSSPIQPVGHGKANVMHSHIRTPDKCPPTDSKAAELRSHACSSFNDAKAESTSRRRSEIMSPEDIPPVPPLPSETSMGPQINPSHSKVKTPERDMSMQRRSSYVNPNGPATEPRHHTRQYSTGSRRDIDPSLMPPLNLAALSAKTVSRVNALPKSDANVEKPPIVSGVRKVATGSVKGTDAGKLGPTASSARTIRSLKGGESNTSDLATLQRTLRRGGNPSKLSLPGSPSSIPMPSPSVLQRIESTTDTMALAHEGKDFMDYVPSSESPSGKGIPTERRSHAPHTSSSIRQKLTRTLKRPLEGAHIATNQDYSGVFSSPPPTLLALSEKSQPFVPPRHTKITAPASPTTSPSKRSLALARLAAFKDRAIAELSPTKSSLNPSSLEMGSPRVWIAEKELEMLDDSDDVAEQEMKVISGRHRGTDDLARQLADYKRHKSKPIPGISVSHAIRTEKLNAYEKGEILDFRTVYFCGTPDCCKTAGHADPSTNFGFDDERGDYKIIVGDHLAYRYEILGVLGKGSFGQVVKCIDHKTGGLTAVKIIRNKKRFHAQALVETKILQNLCEWDPDDTHHFVRVTHNFYFRGHLCIATELLSLNLYEFVKENEFKGLSLPIIRRFAKQILSALCLLQRKSVIHCDLKPENILLLTPESAEIKVIDFGSSCFERERVFTYIQSRFYRSPEVILGLQYGLPIDMWSLGCILAELQLGYPIFPGENEQEQLGCIMEIFGPPANHIVEKASRKKLFFESSGRPRLVVSSKGRRRLPNSKALPQVLHTDDAAFIDFIASCLRWDPELRLKPDDAVRHPFITGKKMELQAPAKVITGNYTYQNRNISASSVPGFHSSGRVVGGRPLPDLPKSRIYNSSPSQTPLSVAQVIGMRHNSSQFRPPQGAGSAVSTPYHSARSTMTPNSGTSINSTVPDLMNSRRPSLISPSKSFASSSAIQTMPTLSSNKGLSIESNYVLPNGLSNIPRITSSSTSARVVSSTPPGSVLFGSTRSTPASRARAA</sequence>
<comment type="similarity">
    <text evidence="1">Belongs to the protein kinase superfamily. CMGC Ser/Thr protein kinase family. MNB/DYRK subfamily.</text>
</comment>
<proteinExistence type="inferred from homology"/>
<feature type="compositionally biased region" description="Low complexity" evidence="8">
    <location>
        <begin position="195"/>
        <end position="204"/>
    </location>
</feature>
<feature type="region of interest" description="Disordered" evidence="8">
    <location>
        <begin position="390"/>
        <end position="482"/>
    </location>
</feature>
<name>A0AAD7QXG4_9ASCO</name>
<dbReference type="EMBL" id="JARPMG010000002">
    <property type="protein sequence ID" value="KAJ8103066.1"/>
    <property type="molecule type" value="Genomic_DNA"/>
</dbReference>
<dbReference type="Pfam" id="PF00069">
    <property type="entry name" value="Pkinase"/>
    <property type="match status" value="1"/>
</dbReference>
<dbReference type="GO" id="GO:0005524">
    <property type="term" value="F:ATP binding"/>
    <property type="evidence" value="ECO:0007669"/>
    <property type="project" value="UniProtKB-UniRule"/>
</dbReference>
<dbReference type="Gene3D" id="3.30.200.20">
    <property type="entry name" value="Phosphorylase Kinase, domain 1"/>
    <property type="match status" value="1"/>
</dbReference>
<dbReference type="PANTHER" id="PTHR24058">
    <property type="entry name" value="DUAL SPECIFICITY PROTEIN KINASE"/>
    <property type="match status" value="1"/>
</dbReference>
<dbReference type="CDD" id="cd14210">
    <property type="entry name" value="PKc_DYRK"/>
    <property type="match status" value="1"/>
</dbReference>
<evidence type="ECO:0000256" key="5">
    <source>
        <dbReference type="ARBA" id="ARBA00022777"/>
    </source>
</evidence>
<feature type="region of interest" description="Disordered" evidence="8">
    <location>
        <begin position="1232"/>
        <end position="1264"/>
    </location>
</feature>
<feature type="compositionally biased region" description="Low complexity" evidence="8">
    <location>
        <begin position="1343"/>
        <end position="1355"/>
    </location>
</feature>
<feature type="binding site" evidence="7">
    <location>
        <position position="889"/>
    </location>
    <ligand>
        <name>ATP</name>
        <dbReference type="ChEBI" id="CHEBI:30616"/>
    </ligand>
</feature>
<dbReference type="Proteomes" id="UP001217417">
    <property type="component" value="Unassembled WGS sequence"/>
</dbReference>
<dbReference type="InterPro" id="IPR017441">
    <property type="entry name" value="Protein_kinase_ATP_BS"/>
</dbReference>
<dbReference type="InterPro" id="IPR000719">
    <property type="entry name" value="Prot_kinase_dom"/>
</dbReference>
<dbReference type="InterPro" id="IPR011009">
    <property type="entry name" value="Kinase-like_dom_sf"/>
</dbReference>
<keyword evidence="4 7" id="KW-0547">Nucleotide-binding</keyword>
<evidence type="ECO:0000313" key="11">
    <source>
        <dbReference type="Proteomes" id="UP001217417"/>
    </source>
</evidence>
<evidence type="ECO:0000256" key="8">
    <source>
        <dbReference type="SAM" id="MobiDB-lite"/>
    </source>
</evidence>
<dbReference type="RefSeq" id="XP_056046516.1">
    <property type="nucleotide sequence ID" value="XM_056185871.1"/>
</dbReference>
<feature type="compositionally biased region" description="Polar residues" evidence="8">
    <location>
        <begin position="302"/>
        <end position="316"/>
    </location>
</feature>